<evidence type="ECO:0000313" key="3">
    <source>
        <dbReference type="Proteomes" id="UP000654482"/>
    </source>
</evidence>
<keyword evidence="1" id="KW-1133">Transmembrane helix</keyword>
<protein>
    <submittedName>
        <fullName evidence="2">Uncharacterized protein</fullName>
    </submittedName>
</protein>
<accession>A0A8J7DZN1</accession>
<proteinExistence type="predicted"/>
<dbReference type="Proteomes" id="UP000654482">
    <property type="component" value="Unassembled WGS sequence"/>
</dbReference>
<keyword evidence="1" id="KW-0472">Membrane</keyword>
<keyword evidence="3" id="KW-1185">Reference proteome</keyword>
<feature type="transmembrane region" description="Helical" evidence="1">
    <location>
        <begin position="152"/>
        <end position="175"/>
    </location>
</feature>
<comment type="caution">
    <text evidence="2">The sequence shown here is derived from an EMBL/GenBank/DDBJ whole genome shotgun (WGS) entry which is preliminary data.</text>
</comment>
<dbReference type="RefSeq" id="WP_194031400.1">
    <property type="nucleotide sequence ID" value="NZ_JADEWZ010000043.1"/>
</dbReference>
<organism evidence="2 3">
    <name type="scientific">Lusitaniella coriacea LEGE 07157</name>
    <dbReference type="NCBI Taxonomy" id="945747"/>
    <lineage>
        <taxon>Bacteria</taxon>
        <taxon>Bacillati</taxon>
        <taxon>Cyanobacteriota</taxon>
        <taxon>Cyanophyceae</taxon>
        <taxon>Spirulinales</taxon>
        <taxon>Lusitaniellaceae</taxon>
        <taxon>Lusitaniella</taxon>
    </lineage>
</organism>
<name>A0A8J7DZN1_9CYAN</name>
<sequence>MSQATTSRKSSPSRKKKPSLNLAPYIRLEKEQLAPRNAIFQGVEFHLDSDAIAEIQIAKNRGDALNLPEDFLADFRYYALFHPITTFCTYYPKNGSEAALIRSTISLDGNITNQVCHDCLSDGELAAKLISTHSWLIQQLTRRLHFYFQRKVDALAWLLSIAMIAIVLLCTLPTVREMPQGLWMLPILMAWLLQKALKPFFRWILPRWQKWLFRQLLFGSFSRSDRGRKRALSLLHWLEG</sequence>
<dbReference type="AlphaFoldDB" id="A0A8J7DZN1"/>
<evidence type="ECO:0000313" key="2">
    <source>
        <dbReference type="EMBL" id="MBE9118313.1"/>
    </source>
</evidence>
<reference evidence="2" key="1">
    <citation type="submission" date="2020-10" db="EMBL/GenBank/DDBJ databases">
        <authorList>
            <person name="Castelo-Branco R."/>
            <person name="Eusebio N."/>
            <person name="Adriana R."/>
            <person name="Vieira A."/>
            <person name="Brugerolle De Fraissinette N."/>
            <person name="Rezende De Castro R."/>
            <person name="Schneider M.P."/>
            <person name="Vasconcelos V."/>
            <person name="Leao P.N."/>
        </authorList>
    </citation>
    <scope>NUCLEOTIDE SEQUENCE</scope>
    <source>
        <strain evidence="2">LEGE 07157</strain>
    </source>
</reference>
<evidence type="ECO:0000256" key="1">
    <source>
        <dbReference type="SAM" id="Phobius"/>
    </source>
</evidence>
<keyword evidence="1" id="KW-0812">Transmembrane</keyword>
<dbReference type="EMBL" id="JADEWZ010000043">
    <property type="protein sequence ID" value="MBE9118313.1"/>
    <property type="molecule type" value="Genomic_DNA"/>
</dbReference>
<gene>
    <name evidence="2" type="ORF">IQ249_20685</name>
</gene>